<comment type="caution">
    <text evidence="2">The sequence shown here is derived from an EMBL/GenBank/DDBJ whole genome shotgun (WGS) entry which is preliminary data.</text>
</comment>
<evidence type="ECO:0000313" key="2">
    <source>
        <dbReference type="EMBL" id="KPL84848.1"/>
    </source>
</evidence>
<proteinExistence type="predicted"/>
<sequence>MENQDQWKFRTIALGALIGAVTGTIAAAILVQRAEQLETRPRLTAGDGVKVGLGVLGVLRLLADMMSDKK</sequence>
<name>A0A0P6YPI3_9CHLR</name>
<feature type="transmembrane region" description="Helical" evidence="1">
    <location>
        <begin position="43"/>
        <end position="63"/>
    </location>
</feature>
<keyword evidence="1" id="KW-0812">Transmembrane</keyword>
<dbReference type="STRING" id="229921.ADN01_07155"/>
<protein>
    <submittedName>
        <fullName evidence="2">Uncharacterized protein</fullName>
    </submittedName>
</protein>
<feature type="transmembrane region" description="Helical" evidence="1">
    <location>
        <begin position="12"/>
        <end position="31"/>
    </location>
</feature>
<evidence type="ECO:0000256" key="1">
    <source>
        <dbReference type="SAM" id="Phobius"/>
    </source>
</evidence>
<keyword evidence="3" id="KW-1185">Reference proteome</keyword>
<dbReference type="Proteomes" id="UP000050501">
    <property type="component" value="Unassembled WGS sequence"/>
</dbReference>
<dbReference type="RefSeq" id="WP_062418729.1">
    <property type="nucleotide sequence ID" value="NZ_DF967974.1"/>
</dbReference>
<accession>A0A0P6YPI3</accession>
<organism evidence="2 3">
    <name type="scientific">Levilinea saccharolytica</name>
    <dbReference type="NCBI Taxonomy" id="229921"/>
    <lineage>
        <taxon>Bacteria</taxon>
        <taxon>Bacillati</taxon>
        <taxon>Chloroflexota</taxon>
        <taxon>Anaerolineae</taxon>
        <taxon>Anaerolineales</taxon>
        <taxon>Anaerolineaceae</taxon>
        <taxon>Levilinea</taxon>
    </lineage>
</organism>
<dbReference type="EMBL" id="LGCM01000028">
    <property type="protein sequence ID" value="KPL84848.1"/>
    <property type="molecule type" value="Genomic_DNA"/>
</dbReference>
<dbReference type="AlphaFoldDB" id="A0A0P6YPI3"/>
<gene>
    <name evidence="2" type="ORF">ADN01_07155</name>
</gene>
<evidence type="ECO:0000313" key="3">
    <source>
        <dbReference type="Proteomes" id="UP000050501"/>
    </source>
</evidence>
<keyword evidence="1" id="KW-0472">Membrane</keyword>
<reference evidence="2 3" key="1">
    <citation type="submission" date="2015-07" db="EMBL/GenBank/DDBJ databases">
        <title>Genome sequence of Levilinea saccharolytica DSM 16555.</title>
        <authorList>
            <person name="Hemp J."/>
            <person name="Ward L.M."/>
            <person name="Pace L.A."/>
            <person name="Fischer W.W."/>
        </authorList>
    </citation>
    <scope>NUCLEOTIDE SEQUENCE [LARGE SCALE GENOMIC DNA]</scope>
    <source>
        <strain evidence="2 3">KIBI-1</strain>
    </source>
</reference>
<keyword evidence="1" id="KW-1133">Transmembrane helix</keyword>